<organism evidence="3 4">
    <name type="scientific">Amycolatopsis pithecellobii</name>
    <dbReference type="NCBI Taxonomy" id="664692"/>
    <lineage>
        <taxon>Bacteria</taxon>
        <taxon>Bacillati</taxon>
        <taxon>Actinomycetota</taxon>
        <taxon>Actinomycetes</taxon>
        <taxon>Pseudonocardiales</taxon>
        <taxon>Pseudonocardiaceae</taxon>
        <taxon>Amycolatopsis</taxon>
    </lineage>
</organism>
<dbReference type="GO" id="GO:0016787">
    <property type="term" value="F:hydrolase activity"/>
    <property type="evidence" value="ECO:0007669"/>
    <property type="project" value="UniProtKB-KW"/>
</dbReference>
<reference evidence="3 4" key="1">
    <citation type="submission" date="2019-11" db="EMBL/GenBank/DDBJ databases">
        <title>Draft genome of Amycolatopsis RM579.</title>
        <authorList>
            <person name="Duangmal K."/>
            <person name="Mingma R."/>
        </authorList>
    </citation>
    <scope>NUCLEOTIDE SEQUENCE [LARGE SCALE GENOMIC DNA]</scope>
    <source>
        <strain evidence="3 4">RM579</strain>
    </source>
</reference>
<dbReference type="Proteomes" id="UP000440096">
    <property type="component" value="Unassembled WGS sequence"/>
</dbReference>
<dbReference type="PANTHER" id="PTHR21240">
    <property type="entry name" value="2-AMINO-3-CARBOXYLMUCONATE-6-SEMIALDEHYDE DECARBOXYLASE"/>
    <property type="match status" value="1"/>
</dbReference>
<evidence type="ECO:0000256" key="1">
    <source>
        <dbReference type="ARBA" id="ARBA00023239"/>
    </source>
</evidence>
<feature type="domain" description="Amidohydrolase-related" evidence="2">
    <location>
        <begin position="21"/>
        <end position="321"/>
    </location>
</feature>
<dbReference type="Gene3D" id="3.20.20.140">
    <property type="entry name" value="Metal-dependent hydrolases"/>
    <property type="match status" value="1"/>
</dbReference>
<keyword evidence="3" id="KW-0378">Hydrolase</keyword>
<evidence type="ECO:0000313" key="4">
    <source>
        <dbReference type="Proteomes" id="UP000440096"/>
    </source>
</evidence>
<gene>
    <name evidence="3" type="ORF">GKO32_01310</name>
</gene>
<proteinExistence type="predicted"/>
<dbReference type="PANTHER" id="PTHR21240:SF28">
    <property type="entry name" value="ISO-OROTATE DECARBOXYLASE (EUROFUNG)"/>
    <property type="match status" value="1"/>
</dbReference>
<dbReference type="GO" id="GO:0005737">
    <property type="term" value="C:cytoplasm"/>
    <property type="evidence" value="ECO:0007669"/>
    <property type="project" value="TreeGrafter"/>
</dbReference>
<protein>
    <submittedName>
        <fullName evidence="3">Amidohydrolase family protein</fullName>
    </submittedName>
</protein>
<dbReference type="GO" id="GO:0016831">
    <property type="term" value="F:carboxy-lyase activity"/>
    <property type="evidence" value="ECO:0007669"/>
    <property type="project" value="InterPro"/>
</dbReference>
<dbReference type="InterPro" id="IPR032465">
    <property type="entry name" value="ACMSD"/>
</dbReference>
<dbReference type="GO" id="GO:0019748">
    <property type="term" value="P:secondary metabolic process"/>
    <property type="evidence" value="ECO:0007669"/>
    <property type="project" value="TreeGrafter"/>
</dbReference>
<dbReference type="InterPro" id="IPR006680">
    <property type="entry name" value="Amidohydro-rel"/>
</dbReference>
<evidence type="ECO:0000259" key="2">
    <source>
        <dbReference type="Pfam" id="PF04909"/>
    </source>
</evidence>
<evidence type="ECO:0000313" key="3">
    <source>
        <dbReference type="EMBL" id="MTD52626.1"/>
    </source>
</evidence>
<dbReference type="Pfam" id="PF04909">
    <property type="entry name" value="Amidohydro_2"/>
    <property type="match status" value="1"/>
</dbReference>
<accession>A0A6N7Z218</accession>
<keyword evidence="1" id="KW-0456">Lyase</keyword>
<dbReference type="OrthoDB" id="8673173at2"/>
<comment type="caution">
    <text evidence="3">The sequence shown here is derived from an EMBL/GenBank/DDBJ whole genome shotgun (WGS) entry which is preliminary data.</text>
</comment>
<dbReference type="InterPro" id="IPR032466">
    <property type="entry name" value="Metal_Hydrolase"/>
</dbReference>
<dbReference type="EMBL" id="WMBA01000001">
    <property type="protein sequence ID" value="MTD52626.1"/>
    <property type="molecule type" value="Genomic_DNA"/>
</dbReference>
<dbReference type="SUPFAM" id="SSF51556">
    <property type="entry name" value="Metallo-dependent hydrolases"/>
    <property type="match status" value="1"/>
</dbReference>
<keyword evidence="4" id="KW-1185">Reference proteome</keyword>
<sequence>MRTSPAPAPLHPDEEKAMRRIDTHAHVIPAAYRAELRRLNLVPGFPLPDATEQVLATAMERRSIDAAVISLPPPGVWFGDEGVARKLSRLVNEEIASTVRAEPARFAGLATLPLPSVDAALEEIAYAFDVLGLDGVALHSNVGGIYLGDPAFDPIFAELDHRSAYAFLHPMEPAVPSPRPDVPGWVQEFPFDTTRALVNLIYSGTLERSPNIRLQVAHLGGTAPFLADRLAQWAEREPERAGQAPAGAVAYLRRLYYDTGLSNNPIALAAVRELAGIEHVVFGTDWPYLSTPADVDPIDGLGLDEHELELVQHKNAAALVPRLVR</sequence>
<dbReference type="AlphaFoldDB" id="A0A6N7Z218"/>
<name>A0A6N7Z218_9PSEU</name>